<evidence type="ECO:0000259" key="1">
    <source>
        <dbReference type="Pfam" id="PF20150"/>
    </source>
</evidence>
<dbReference type="AlphaFoldDB" id="A0AAE0P2S7"/>
<reference evidence="2" key="1">
    <citation type="journal article" date="2023" name="Mol. Phylogenet. Evol.">
        <title>Genome-scale phylogeny and comparative genomics of the fungal order Sordariales.</title>
        <authorList>
            <person name="Hensen N."/>
            <person name="Bonometti L."/>
            <person name="Westerberg I."/>
            <person name="Brannstrom I.O."/>
            <person name="Guillou S."/>
            <person name="Cros-Aarteil S."/>
            <person name="Calhoun S."/>
            <person name="Haridas S."/>
            <person name="Kuo A."/>
            <person name="Mondo S."/>
            <person name="Pangilinan J."/>
            <person name="Riley R."/>
            <person name="LaButti K."/>
            <person name="Andreopoulos B."/>
            <person name="Lipzen A."/>
            <person name="Chen C."/>
            <person name="Yan M."/>
            <person name="Daum C."/>
            <person name="Ng V."/>
            <person name="Clum A."/>
            <person name="Steindorff A."/>
            <person name="Ohm R.A."/>
            <person name="Martin F."/>
            <person name="Silar P."/>
            <person name="Natvig D.O."/>
            <person name="Lalanne C."/>
            <person name="Gautier V."/>
            <person name="Ament-Velasquez S.L."/>
            <person name="Kruys A."/>
            <person name="Hutchinson M.I."/>
            <person name="Powell A.J."/>
            <person name="Barry K."/>
            <person name="Miller A.N."/>
            <person name="Grigoriev I.V."/>
            <person name="Debuchy R."/>
            <person name="Gladieux P."/>
            <person name="Hiltunen Thoren M."/>
            <person name="Johannesson H."/>
        </authorList>
    </citation>
    <scope>NUCLEOTIDE SEQUENCE</scope>
    <source>
        <strain evidence="2">FGSC 1904</strain>
    </source>
</reference>
<dbReference type="Proteomes" id="UP001281003">
    <property type="component" value="Unassembled WGS sequence"/>
</dbReference>
<gene>
    <name evidence="2" type="ORF">B0T20DRAFT_362293</name>
</gene>
<comment type="caution">
    <text evidence="2">The sequence shown here is derived from an EMBL/GenBank/DDBJ whole genome shotgun (WGS) entry which is preliminary data.</text>
</comment>
<name>A0AAE0P2S7_SORBR</name>
<evidence type="ECO:0000313" key="3">
    <source>
        <dbReference type="Proteomes" id="UP001281003"/>
    </source>
</evidence>
<sequence length="257" mass="30203">MTTFHLFPQLPWELRAQIWEMAVEPRQVDVIVSSHFDDQYVYKDYSKFELWGPKIWASRTPRSTPPVLHACQEARNHLQRQKIYEQAFSITPAVVLKELHDTPKFRAWRYRKKSKGGAVANLDFNAEAERERRFDGDKIQRLRTGIRTDRFEDFEGEYLLDTFPNLKELHINCHTGDVENWVCHYDELDRMIGADNVWIIPFRTDPSTIKGPITLAKMRPLVHEIWRRQDEEWGRIPIEDGANTGLPLEEMGALVGE</sequence>
<keyword evidence="3" id="KW-1185">Reference proteome</keyword>
<organism evidence="2 3">
    <name type="scientific">Sordaria brevicollis</name>
    <dbReference type="NCBI Taxonomy" id="83679"/>
    <lineage>
        <taxon>Eukaryota</taxon>
        <taxon>Fungi</taxon>
        <taxon>Dikarya</taxon>
        <taxon>Ascomycota</taxon>
        <taxon>Pezizomycotina</taxon>
        <taxon>Sordariomycetes</taxon>
        <taxon>Sordariomycetidae</taxon>
        <taxon>Sordariales</taxon>
        <taxon>Sordariaceae</taxon>
        <taxon>Sordaria</taxon>
    </lineage>
</organism>
<dbReference type="InterPro" id="IPR045518">
    <property type="entry name" value="2EXR"/>
</dbReference>
<feature type="domain" description="2EXR" evidence="1">
    <location>
        <begin position="4"/>
        <end position="89"/>
    </location>
</feature>
<proteinExistence type="predicted"/>
<dbReference type="Pfam" id="PF20150">
    <property type="entry name" value="2EXR"/>
    <property type="match status" value="1"/>
</dbReference>
<dbReference type="EMBL" id="JAUTDP010000012">
    <property type="protein sequence ID" value="KAK3392132.1"/>
    <property type="molecule type" value="Genomic_DNA"/>
</dbReference>
<reference evidence="2" key="2">
    <citation type="submission" date="2023-07" db="EMBL/GenBank/DDBJ databases">
        <authorList>
            <consortium name="Lawrence Berkeley National Laboratory"/>
            <person name="Haridas S."/>
            <person name="Hensen N."/>
            <person name="Bonometti L."/>
            <person name="Westerberg I."/>
            <person name="Brannstrom I.O."/>
            <person name="Guillou S."/>
            <person name="Cros-Aarteil S."/>
            <person name="Calhoun S."/>
            <person name="Kuo A."/>
            <person name="Mondo S."/>
            <person name="Pangilinan J."/>
            <person name="Riley R."/>
            <person name="LaButti K."/>
            <person name="Andreopoulos B."/>
            <person name="Lipzen A."/>
            <person name="Chen C."/>
            <person name="Yanf M."/>
            <person name="Daum C."/>
            <person name="Ng V."/>
            <person name="Clum A."/>
            <person name="Steindorff A."/>
            <person name="Ohm R."/>
            <person name="Martin F."/>
            <person name="Silar P."/>
            <person name="Natvig D."/>
            <person name="Lalanne C."/>
            <person name="Gautier V."/>
            <person name="Ament-velasquez S.L."/>
            <person name="Kruys A."/>
            <person name="Hutchinson M.I."/>
            <person name="Powell A.J."/>
            <person name="Barry K."/>
            <person name="Miller A.N."/>
            <person name="Grigoriev I.V."/>
            <person name="Debuchy R."/>
            <person name="Gladieux P."/>
            <person name="Thoren M.H."/>
            <person name="Johannesson H."/>
        </authorList>
    </citation>
    <scope>NUCLEOTIDE SEQUENCE</scope>
    <source>
        <strain evidence="2">FGSC 1904</strain>
    </source>
</reference>
<evidence type="ECO:0000313" key="2">
    <source>
        <dbReference type="EMBL" id="KAK3392132.1"/>
    </source>
</evidence>
<dbReference type="PANTHER" id="PTHR35910:SF1">
    <property type="entry name" value="2EXR DOMAIN-CONTAINING PROTEIN"/>
    <property type="match status" value="1"/>
</dbReference>
<accession>A0AAE0P2S7</accession>
<dbReference type="PANTHER" id="PTHR35910">
    <property type="entry name" value="2EXR DOMAIN-CONTAINING PROTEIN"/>
    <property type="match status" value="1"/>
</dbReference>
<protein>
    <recommendedName>
        <fullName evidence="1">2EXR domain-containing protein</fullName>
    </recommendedName>
</protein>